<dbReference type="UniPathway" id="UPA00193"/>
<dbReference type="AlphaFoldDB" id="A0A518BV80"/>
<keyword evidence="9" id="KW-0028">Amino-acid biosynthesis</keyword>
<dbReference type="CDD" id="cd00378">
    <property type="entry name" value="SHMT"/>
    <property type="match status" value="1"/>
</dbReference>
<dbReference type="HAMAP" id="MF_00051">
    <property type="entry name" value="SHMT"/>
    <property type="match status" value="1"/>
</dbReference>
<protein>
    <recommendedName>
        <fullName evidence="9">Serine hydroxymethyltransferase</fullName>
        <shortName evidence="9">SHMT</shortName>
        <shortName evidence="9">Serine methylase</shortName>
        <ecNumber evidence="9">2.1.2.1</ecNumber>
    </recommendedName>
</protein>
<reference evidence="12 13" key="1">
    <citation type="submission" date="2019-02" db="EMBL/GenBank/DDBJ databases">
        <title>Deep-cultivation of Planctomycetes and their phenomic and genomic characterization uncovers novel biology.</title>
        <authorList>
            <person name="Wiegand S."/>
            <person name="Jogler M."/>
            <person name="Boedeker C."/>
            <person name="Pinto D."/>
            <person name="Vollmers J."/>
            <person name="Rivas-Marin E."/>
            <person name="Kohn T."/>
            <person name="Peeters S.H."/>
            <person name="Heuer A."/>
            <person name="Rast P."/>
            <person name="Oberbeckmann S."/>
            <person name="Bunk B."/>
            <person name="Jeske O."/>
            <person name="Meyerdierks A."/>
            <person name="Storesund J.E."/>
            <person name="Kallscheuer N."/>
            <person name="Luecker S."/>
            <person name="Lage O.M."/>
            <person name="Pohl T."/>
            <person name="Merkel B.J."/>
            <person name="Hornburger P."/>
            <person name="Mueller R.-W."/>
            <person name="Bruemmer F."/>
            <person name="Labrenz M."/>
            <person name="Spormann A.M."/>
            <person name="Op den Camp H."/>
            <person name="Overmann J."/>
            <person name="Amann R."/>
            <person name="Jetten M.S.M."/>
            <person name="Mascher T."/>
            <person name="Medema M.H."/>
            <person name="Devos D.P."/>
            <person name="Kaster A.-K."/>
            <person name="Ovreas L."/>
            <person name="Rohde M."/>
            <person name="Galperin M.Y."/>
            <person name="Jogler C."/>
        </authorList>
    </citation>
    <scope>NUCLEOTIDE SEQUENCE [LARGE SCALE GENOMIC DNA]</scope>
    <source>
        <strain evidence="12 13">Pan265</strain>
    </source>
</reference>
<feature type="domain" description="Serine hydroxymethyltransferase-like" evidence="11">
    <location>
        <begin position="17"/>
        <end position="396"/>
    </location>
</feature>
<dbReference type="GO" id="GO:0030170">
    <property type="term" value="F:pyridoxal phosphate binding"/>
    <property type="evidence" value="ECO:0007669"/>
    <property type="project" value="UniProtKB-UniRule"/>
</dbReference>
<dbReference type="InterPro" id="IPR015422">
    <property type="entry name" value="PyrdxlP-dep_Trfase_small"/>
</dbReference>
<dbReference type="UniPathway" id="UPA00288">
    <property type="reaction ID" value="UER01023"/>
</dbReference>
<evidence type="ECO:0000256" key="3">
    <source>
        <dbReference type="ARBA" id="ARBA00006376"/>
    </source>
</evidence>
<keyword evidence="12" id="KW-0489">Methyltransferase</keyword>
<dbReference type="Proteomes" id="UP000320386">
    <property type="component" value="Chromosome"/>
</dbReference>
<evidence type="ECO:0000256" key="10">
    <source>
        <dbReference type="PIRSR" id="PIRSR000412-50"/>
    </source>
</evidence>
<dbReference type="Gene3D" id="3.90.1150.10">
    <property type="entry name" value="Aspartate Aminotransferase, domain 1"/>
    <property type="match status" value="1"/>
</dbReference>
<dbReference type="PANTHER" id="PTHR11680:SF35">
    <property type="entry name" value="SERINE HYDROXYMETHYLTRANSFERASE 1"/>
    <property type="match status" value="1"/>
</dbReference>
<evidence type="ECO:0000256" key="1">
    <source>
        <dbReference type="ARBA" id="ARBA00001933"/>
    </source>
</evidence>
<keyword evidence="5 9" id="KW-0963">Cytoplasm</keyword>
<keyword evidence="13" id="KW-1185">Reference proteome</keyword>
<comment type="caution">
    <text evidence="9">Lacks conserved residue(s) required for the propagation of feature annotation.</text>
</comment>
<dbReference type="PANTHER" id="PTHR11680">
    <property type="entry name" value="SERINE HYDROXYMETHYLTRANSFERASE"/>
    <property type="match status" value="1"/>
</dbReference>
<dbReference type="GO" id="GO:0005829">
    <property type="term" value="C:cytosol"/>
    <property type="evidence" value="ECO:0007669"/>
    <property type="project" value="TreeGrafter"/>
</dbReference>
<feature type="site" description="Plays an important role in substrate specificity" evidence="9">
    <location>
        <position position="238"/>
    </location>
</feature>
<dbReference type="KEGG" id="mcad:Pan265_07290"/>
<feature type="modified residue" description="N6-(pyridoxal phosphate)lysine" evidence="9 10">
    <location>
        <position position="239"/>
    </location>
</feature>
<feature type="binding site" evidence="9">
    <location>
        <position position="254"/>
    </location>
    <ligand>
        <name>(6S)-5,6,7,8-tetrahydrofolate</name>
        <dbReference type="ChEBI" id="CHEBI:57453"/>
    </ligand>
</feature>
<dbReference type="EMBL" id="CP036280">
    <property type="protein sequence ID" value="QDU70888.1"/>
    <property type="molecule type" value="Genomic_DNA"/>
</dbReference>
<proteinExistence type="inferred from homology"/>
<dbReference type="InterPro" id="IPR049943">
    <property type="entry name" value="Ser_HO-MeTrfase-like"/>
</dbReference>
<evidence type="ECO:0000256" key="2">
    <source>
        <dbReference type="ARBA" id="ARBA00004496"/>
    </source>
</evidence>
<evidence type="ECO:0000256" key="4">
    <source>
        <dbReference type="ARBA" id="ARBA00011738"/>
    </source>
</evidence>
<dbReference type="FunFam" id="3.40.640.10:FF:000001">
    <property type="entry name" value="Serine hydroxymethyltransferase"/>
    <property type="match status" value="1"/>
</dbReference>
<dbReference type="InterPro" id="IPR039429">
    <property type="entry name" value="SHMT-like_dom"/>
</dbReference>
<dbReference type="InterPro" id="IPR001085">
    <property type="entry name" value="Ser_HO-MeTrfase"/>
</dbReference>
<comment type="cofactor">
    <cofactor evidence="1 9 10">
        <name>pyridoxal 5'-phosphate</name>
        <dbReference type="ChEBI" id="CHEBI:597326"/>
    </cofactor>
</comment>
<evidence type="ECO:0000256" key="8">
    <source>
        <dbReference type="ARBA" id="ARBA00022898"/>
    </source>
</evidence>
<dbReference type="PROSITE" id="PS00096">
    <property type="entry name" value="SHMT"/>
    <property type="match status" value="1"/>
</dbReference>
<evidence type="ECO:0000313" key="12">
    <source>
        <dbReference type="EMBL" id="QDU70888.1"/>
    </source>
</evidence>
<dbReference type="RefSeq" id="WP_315852191.1">
    <property type="nucleotide sequence ID" value="NZ_CP036280.1"/>
</dbReference>
<gene>
    <name evidence="9 12" type="primary">glyA</name>
    <name evidence="12" type="ORF">Pan265_07290</name>
</gene>
<dbReference type="Pfam" id="PF00464">
    <property type="entry name" value="SHMT"/>
    <property type="match status" value="1"/>
</dbReference>
<dbReference type="NCBIfam" id="NF000586">
    <property type="entry name" value="PRK00011.1"/>
    <property type="match status" value="1"/>
</dbReference>
<evidence type="ECO:0000256" key="7">
    <source>
        <dbReference type="ARBA" id="ARBA00022679"/>
    </source>
</evidence>
<dbReference type="InterPro" id="IPR019798">
    <property type="entry name" value="Ser_HO-MeTrfase_PLP_BS"/>
</dbReference>
<comment type="pathway">
    <text evidence="9">One-carbon metabolism; tetrahydrofolate interconversion.</text>
</comment>
<comment type="subcellular location">
    <subcellularLocation>
        <location evidence="2 9">Cytoplasm</location>
    </subcellularLocation>
</comment>
<keyword evidence="6 9" id="KW-0554">One-carbon metabolism</keyword>
<sequence length="427" mass="46010">MTQSTTAPSTGLPMSVLQDQDPDAYRIISAEAQRQENTLELIASENHVSQAVLAAMGSVLTNKYAEGYPGARYYGGCQFHDQVEDLARDRAKELFGCKFANVQPHSGANANVGAFMALLSPGDTVLSLPIDSGGHLSHGLKVNFSGHFYNIVDYRLDPESELIDYDHVRSQALEHKPKMIICGYSAYPRTIDFARFREIADEVGSKLLADISHISGLVAAGVHPSPFPHAHLVSTTTHKTLRGPRGGLLLTNDEEVAKKVDRRIFPGSQGGPLMHIIAAKAVAFGEALRPEFKGYAKAVVENAQALAGALASLGYRLVSGGTDNHLMLVDLRPKSDDLTGADAERWLESAGIISNKNGIPNDPRPPKVTSGLRLGSPALTTRGFGVAEMKQVGQWIDEVLASKGDEAVADRVREQIVDLCGQFPMPH</sequence>
<comment type="catalytic activity">
    <reaction evidence="9">
        <text>(6R)-5,10-methylene-5,6,7,8-tetrahydrofolate + glycine + H2O = (6S)-5,6,7,8-tetrahydrofolate + L-serine</text>
        <dbReference type="Rhea" id="RHEA:15481"/>
        <dbReference type="ChEBI" id="CHEBI:15377"/>
        <dbReference type="ChEBI" id="CHEBI:15636"/>
        <dbReference type="ChEBI" id="CHEBI:33384"/>
        <dbReference type="ChEBI" id="CHEBI:57305"/>
        <dbReference type="ChEBI" id="CHEBI:57453"/>
        <dbReference type="EC" id="2.1.2.1"/>
    </reaction>
</comment>
<dbReference type="EC" id="2.1.2.1" evidence="9"/>
<dbReference type="GO" id="GO:0035999">
    <property type="term" value="P:tetrahydrofolate interconversion"/>
    <property type="evidence" value="ECO:0007669"/>
    <property type="project" value="UniProtKB-UniRule"/>
</dbReference>
<comment type="subunit">
    <text evidence="4 9">Homodimer.</text>
</comment>
<dbReference type="GO" id="GO:0019264">
    <property type="term" value="P:glycine biosynthetic process from serine"/>
    <property type="evidence" value="ECO:0007669"/>
    <property type="project" value="UniProtKB-UniRule"/>
</dbReference>
<keyword evidence="7 9" id="KW-0808">Transferase</keyword>
<dbReference type="InterPro" id="IPR015421">
    <property type="entry name" value="PyrdxlP-dep_Trfase_major"/>
</dbReference>
<name>A0A518BV80_9BACT</name>
<feature type="binding site" evidence="9">
    <location>
        <begin position="134"/>
        <end position="136"/>
    </location>
    <ligand>
        <name>(6S)-5,6,7,8-tetrahydrofolate</name>
        <dbReference type="ChEBI" id="CHEBI:57453"/>
    </ligand>
</feature>
<dbReference type="GO" id="GO:0004372">
    <property type="term" value="F:glycine hydroxymethyltransferase activity"/>
    <property type="evidence" value="ECO:0007669"/>
    <property type="project" value="UniProtKB-UniRule"/>
</dbReference>
<dbReference type="Gene3D" id="3.40.640.10">
    <property type="entry name" value="Type I PLP-dependent aspartate aminotransferase-like (Major domain)"/>
    <property type="match status" value="1"/>
</dbReference>
<dbReference type="InterPro" id="IPR015424">
    <property type="entry name" value="PyrdxlP-dep_Trfase"/>
</dbReference>
<evidence type="ECO:0000259" key="11">
    <source>
        <dbReference type="Pfam" id="PF00464"/>
    </source>
</evidence>
<comment type="pathway">
    <text evidence="9">Amino-acid biosynthesis; glycine biosynthesis; glycine from L-serine: step 1/1.</text>
</comment>
<evidence type="ECO:0000256" key="6">
    <source>
        <dbReference type="ARBA" id="ARBA00022563"/>
    </source>
</evidence>
<keyword evidence="8 9" id="KW-0663">Pyridoxal phosphate</keyword>
<accession>A0A518BV80</accession>
<dbReference type="SUPFAM" id="SSF53383">
    <property type="entry name" value="PLP-dependent transferases"/>
    <property type="match status" value="1"/>
</dbReference>
<evidence type="ECO:0000256" key="5">
    <source>
        <dbReference type="ARBA" id="ARBA00022490"/>
    </source>
</evidence>
<evidence type="ECO:0000313" key="13">
    <source>
        <dbReference type="Proteomes" id="UP000320386"/>
    </source>
</evidence>
<organism evidence="12 13">
    <name type="scientific">Mucisphaera calidilacus</name>
    <dbReference type="NCBI Taxonomy" id="2527982"/>
    <lineage>
        <taxon>Bacteria</taxon>
        <taxon>Pseudomonadati</taxon>
        <taxon>Planctomycetota</taxon>
        <taxon>Phycisphaerae</taxon>
        <taxon>Phycisphaerales</taxon>
        <taxon>Phycisphaeraceae</taxon>
        <taxon>Mucisphaera</taxon>
    </lineage>
</organism>
<evidence type="ECO:0000256" key="9">
    <source>
        <dbReference type="HAMAP-Rule" id="MF_00051"/>
    </source>
</evidence>
<comment type="similarity">
    <text evidence="3 9">Belongs to the SHMT family.</text>
</comment>
<dbReference type="GO" id="GO:0032259">
    <property type="term" value="P:methylation"/>
    <property type="evidence" value="ECO:0007669"/>
    <property type="project" value="UniProtKB-KW"/>
</dbReference>
<comment type="function">
    <text evidence="9">Catalyzes the reversible interconversion of serine and glycine with tetrahydrofolate (THF) serving as the one-carbon carrier. This reaction serves as the major source of one-carbon groups required for the biosynthesis of purines, thymidylate, methionine, and other important biomolecules. Also exhibits THF-independent aldolase activity toward beta-hydroxyamino acids, producing glycine and aldehydes, via a retro-aldol mechanism.</text>
</comment>
<dbReference type="GO" id="GO:0008168">
    <property type="term" value="F:methyltransferase activity"/>
    <property type="evidence" value="ECO:0007669"/>
    <property type="project" value="UniProtKB-KW"/>
</dbReference>
<dbReference type="PIRSF" id="PIRSF000412">
    <property type="entry name" value="SHMT"/>
    <property type="match status" value="1"/>
</dbReference>